<organism evidence="1">
    <name type="scientific">Lotus japonicus</name>
    <name type="common">Lotus corniculatus var. japonicus</name>
    <dbReference type="NCBI Taxonomy" id="34305"/>
    <lineage>
        <taxon>Eukaryota</taxon>
        <taxon>Viridiplantae</taxon>
        <taxon>Streptophyta</taxon>
        <taxon>Embryophyta</taxon>
        <taxon>Tracheophyta</taxon>
        <taxon>Spermatophyta</taxon>
        <taxon>Magnoliopsida</taxon>
        <taxon>eudicotyledons</taxon>
        <taxon>Gunneridae</taxon>
        <taxon>Pentapetalae</taxon>
        <taxon>rosids</taxon>
        <taxon>fabids</taxon>
        <taxon>Fabales</taxon>
        <taxon>Fabaceae</taxon>
        <taxon>Papilionoideae</taxon>
        <taxon>50 kb inversion clade</taxon>
        <taxon>NPAAA clade</taxon>
        <taxon>Hologalegina</taxon>
        <taxon>robinioid clade</taxon>
        <taxon>Loteae</taxon>
        <taxon>Lotus</taxon>
    </lineage>
</organism>
<dbReference type="AlphaFoldDB" id="I3S5F6"/>
<name>I3S5F6_LOTJA</name>
<accession>I3S5F6</accession>
<reference evidence="1" key="1">
    <citation type="submission" date="2012-05" db="EMBL/GenBank/DDBJ databases">
        <authorList>
            <person name="Krishnakumar V."/>
            <person name="Cheung F."/>
            <person name="Xiao Y."/>
            <person name="Chan A."/>
            <person name="Moskal W.A."/>
            <person name="Town C.D."/>
        </authorList>
    </citation>
    <scope>NUCLEOTIDE SEQUENCE</scope>
</reference>
<dbReference type="EMBL" id="BT135703">
    <property type="protein sequence ID" value="AFK35498.1"/>
    <property type="molecule type" value="mRNA"/>
</dbReference>
<proteinExistence type="evidence at transcript level"/>
<sequence>MTPIPTSVALVLPIPSFAISGPMTIKATIEAASRSRRWTSTQVFAVTARTPFGKFHNNTTSFNITTIQVISCIISISRIAKFNKGEIMLHIHTSNSSILAESSLEITFPGP</sequence>
<evidence type="ECO:0000313" key="1">
    <source>
        <dbReference type="EMBL" id="AFK35498.1"/>
    </source>
</evidence>
<protein>
    <submittedName>
        <fullName evidence="1">Uncharacterized protein</fullName>
    </submittedName>
</protein>